<feature type="region of interest" description="Disordered" evidence="1">
    <location>
        <begin position="1"/>
        <end position="22"/>
    </location>
</feature>
<evidence type="ECO:0000313" key="4">
    <source>
        <dbReference type="EMBL" id="RDY32204.1"/>
    </source>
</evidence>
<dbReference type="Proteomes" id="UP000247523">
    <property type="component" value="Unassembled WGS sequence"/>
</dbReference>
<evidence type="ECO:0000256" key="2">
    <source>
        <dbReference type="SAM" id="Phobius"/>
    </source>
</evidence>
<gene>
    <name evidence="3" type="ORF">C8E03_11287</name>
    <name evidence="4" type="ORF">CG710_005865</name>
</gene>
<dbReference type="EMBL" id="NOKA02000005">
    <property type="protein sequence ID" value="RDY32204.1"/>
    <property type="molecule type" value="Genomic_DNA"/>
</dbReference>
<evidence type="ECO:0000313" key="6">
    <source>
        <dbReference type="Proteomes" id="UP000247523"/>
    </source>
</evidence>
<sequence>MDFNNNQSIPENNSVNQTNNNYSNDNQANGMATASLVLGILAIISICCVFGSYVFGGIAITLALLSRGKNTKLSSNALVGTILSIIGMTISTFIIAAYAVVLFTTYNSPEEFMKDYESYYEEYYGSEFPYQFDYNDNSGSYNYDYNNGSDTFNYYDDGTYDYYNNGQPEIIKLPKTL</sequence>
<dbReference type="AlphaFoldDB" id="A0A255ILS4"/>
<reference evidence="3 6" key="2">
    <citation type="submission" date="2018-05" db="EMBL/GenBank/DDBJ databases">
        <title>Genomic Encyclopedia of Type Strains, Phase IV (KMG-IV): sequencing the most valuable type-strain genomes for metagenomic binning, comparative biology and taxonomic classification.</title>
        <authorList>
            <person name="Goeker M."/>
        </authorList>
    </citation>
    <scope>NUCLEOTIDE SEQUENCE [LARGE SCALE GENOMIC DNA]</scope>
    <source>
        <strain evidence="3 6">DSM 28816</strain>
    </source>
</reference>
<evidence type="ECO:0000313" key="5">
    <source>
        <dbReference type="Proteomes" id="UP000216411"/>
    </source>
</evidence>
<protein>
    <submittedName>
        <fullName evidence="4">DUF4190 domain-containing protein</fullName>
    </submittedName>
</protein>
<feature type="transmembrane region" description="Helical" evidence="2">
    <location>
        <begin position="36"/>
        <end position="65"/>
    </location>
</feature>
<name>A0A255ILS4_9FIRM</name>
<organism evidence="4 5">
    <name type="scientific">Lachnotalea glycerini</name>
    <dbReference type="NCBI Taxonomy" id="1763509"/>
    <lineage>
        <taxon>Bacteria</taxon>
        <taxon>Bacillati</taxon>
        <taxon>Bacillota</taxon>
        <taxon>Clostridia</taxon>
        <taxon>Lachnospirales</taxon>
        <taxon>Lachnospiraceae</taxon>
        <taxon>Lachnotalea</taxon>
    </lineage>
</organism>
<keyword evidence="5" id="KW-1185">Reference proteome</keyword>
<dbReference type="EMBL" id="QICS01000012">
    <property type="protein sequence ID" value="PXV86708.1"/>
    <property type="molecule type" value="Genomic_DNA"/>
</dbReference>
<dbReference type="RefSeq" id="WP_094376826.1">
    <property type="nucleotide sequence ID" value="NZ_NOKA02000005.1"/>
</dbReference>
<keyword evidence="2" id="KW-0472">Membrane</keyword>
<reference evidence="4 5" key="1">
    <citation type="journal article" date="2017" name="Genome Announc.">
        <title>Draft Genome Sequence of a Sporulating and Motile Strain of Lachnotalea glycerini Isolated from Water in Quebec City, Canada.</title>
        <authorList>
            <person name="Maheux A.F."/>
            <person name="Boudreau D.K."/>
            <person name="Berube E."/>
            <person name="Boissinot M."/>
            <person name="Raymond F."/>
            <person name="Brodeur S."/>
            <person name="Corbeil J."/>
            <person name="Isabel S."/>
            <person name="Omar R.F."/>
            <person name="Bergeron M.G."/>
        </authorList>
    </citation>
    <scope>NUCLEOTIDE SEQUENCE [LARGE SCALE GENOMIC DNA]</scope>
    <source>
        <strain evidence="4 5">CCRI-19302</strain>
    </source>
</reference>
<feature type="compositionally biased region" description="Polar residues" evidence="1">
    <location>
        <begin position="1"/>
        <end position="11"/>
    </location>
</feature>
<accession>A0A255ILS4</accession>
<keyword evidence="2" id="KW-0812">Transmembrane</keyword>
<dbReference type="Proteomes" id="UP000216411">
    <property type="component" value="Unassembled WGS sequence"/>
</dbReference>
<proteinExistence type="predicted"/>
<keyword evidence="2" id="KW-1133">Transmembrane helix</keyword>
<reference evidence="4" key="3">
    <citation type="submission" date="2018-07" db="EMBL/GenBank/DDBJ databases">
        <authorList>
            <person name="Quirk P.G."/>
            <person name="Krulwich T.A."/>
        </authorList>
    </citation>
    <scope>NUCLEOTIDE SEQUENCE</scope>
    <source>
        <strain evidence="4">CCRI-19302</strain>
    </source>
</reference>
<dbReference type="OrthoDB" id="2064908at2"/>
<feature type="transmembrane region" description="Helical" evidence="2">
    <location>
        <begin position="77"/>
        <end position="103"/>
    </location>
</feature>
<evidence type="ECO:0000256" key="1">
    <source>
        <dbReference type="SAM" id="MobiDB-lite"/>
    </source>
</evidence>
<evidence type="ECO:0000313" key="3">
    <source>
        <dbReference type="EMBL" id="PXV86708.1"/>
    </source>
</evidence>
<feature type="compositionally biased region" description="Low complexity" evidence="1">
    <location>
        <begin position="12"/>
        <end position="22"/>
    </location>
</feature>
<comment type="caution">
    <text evidence="4">The sequence shown here is derived from an EMBL/GenBank/DDBJ whole genome shotgun (WGS) entry which is preliminary data.</text>
</comment>